<comment type="caution">
    <text evidence="8">The sequence shown here is derived from an EMBL/GenBank/DDBJ whole genome shotgun (WGS) entry which is preliminary data.</text>
</comment>
<evidence type="ECO:0000256" key="6">
    <source>
        <dbReference type="ARBA" id="ARBA00023264"/>
    </source>
</evidence>
<keyword evidence="1" id="KW-0444">Lipid biosynthesis</keyword>
<dbReference type="PANTHER" id="PTHR42685">
    <property type="entry name" value="GERANYLGERANYL DIPHOSPHATE REDUCTASE"/>
    <property type="match status" value="1"/>
</dbReference>
<dbReference type="InterPro" id="IPR011777">
    <property type="entry name" value="Geranylgeranyl_Rdtase_fam"/>
</dbReference>
<evidence type="ECO:0000256" key="5">
    <source>
        <dbReference type="ARBA" id="ARBA00023209"/>
    </source>
</evidence>
<gene>
    <name evidence="8" type="ORF">ASZ90_003310</name>
</gene>
<organism evidence="8">
    <name type="scientific">hydrocarbon metagenome</name>
    <dbReference type="NCBI Taxonomy" id="938273"/>
    <lineage>
        <taxon>unclassified sequences</taxon>
        <taxon>metagenomes</taxon>
        <taxon>ecological metagenomes</taxon>
    </lineage>
</organism>
<dbReference type="InterPro" id="IPR036188">
    <property type="entry name" value="FAD/NAD-bd_sf"/>
</dbReference>
<name>A0A0W8G1L0_9ZZZZ</name>
<dbReference type="Gene3D" id="3.30.9.10">
    <property type="entry name" value="D-Amino Acid Oxidase, subunit A, domain 2"/>
    <property type="match status" value="1"/>
</dbReference>
<keyword evidence="4" id="KW-0443">Lipid metabolism</keyword>
<dbReference type="PRINTS" id="PR00420">
    <property type="entry name" value="RNGMNOXGNASE"/>
</dbReference>
<dbReference type="PANTHER" id="PTHR42685:SF18">
    <property type="entry name" value="DIGERANYLGERANYLGLYCEROPHOSPHOLIPID REDUCTASE"/>
    <property type="match status" value="1"/>
</dbReference>
<evidence type="ECO:0000256" key="2">
    <source>
        <dbReference type="ARBA" id="ARBA00022630"/>
    </source>
</evidence>
<dbReference type="Gene3D" id="3.50.50.60">
    <property type="entry name" value="FAD/NAD(P)-binding domain"/>
    <property type="match status" value="1"/>
</dbReference>
<keyword evidence="5" id="KW-0594">Phospholipid biosynthesis</keyword>
<keyword evidence="3" id="KW-0560">Oxidoreductase</keyword>
<sequence length="391" mass="42902">MLKQEYDIIVVGAGPSGTVAARFAAMQGVDVLVLEKDRDVGYPVRCAEAISKRNLIPFIEPNDRFIAAKINKYVFISPNGEEVRLEFEEENGYVLERKIFDYELGKLASEAGAKIQTRVYVNGLILEGEKVCGVKAEYQGKQIEIRAKIVIGADGVESRVGRWAGIKTHIDYRDMESCFQVTAANVDNVDSSTLYFYLGTNYAPGGYFWVFPKGENLANIGLGISGGDNKKRSALAYLNDNMERFFPGASVLTQIAGGVPCALTLERISGEGIMLVGDAARQVNPLTGGGIGSGMIGGRVAGEIAGEAIRKNNLKLLDNYHNAWMKERGKSHLIFDKLKEGIFNISDDEFNDIIKKLKKIPKEKRTLGKFFVTALAKKPSLIVDVAKVYVV</sequence>
<dbReference type="AlphaFoldDB" id="A0A0W8G1L0"/>
<keyword evidence="2" id="KW-0285">Flavoprotein</keyword>
<dbReference type="NCBIfam" id="TIGR02032">
    <property type="entry name" value="GG-red-SF"/>
    <property type="match status" value="1"/>
</dbReference>
<evidence type="ECO:0000256" key="3">
    <source>
        <dbReference type="ARBA" id="ARBA00023002"/>
    </source>
</evidence>
<evidence type="ECO:0000256" key="1">
    <source>
        <dbReference type="ARBA" id="ARBA00022516"/>
    </source>
</evidence>
<dbReference type="InterPro" id="IPR054715">
    <property type="entry name" value="GGR_cat"/>
</dbReference>
<evidence type="ECO:0000259" key="7">
    <source>
        <dbReference type="Pfam" id="PF22578"/>
    </source>
</evidence>
<dbReference type="Pfam" id="PF13450">
    <property type="entry name" value="NAD_binding_8"/>
    <property type="match status" value="1"/>
</dbReference>
<dbReference type="GO" id="GO:0008654">
    <property type="term" value="P:phospholipid biosynthetic process"/>
    <property type="evidence" value="ECO:0007669"/>
    <property type="project" value="UniProtKB-KW"/>
</dbReference>
<dbReference type="Pfam" id="PF22578">
    <property type="entry name" value="GGR_cat"/>
    <property type="match status" value="1"/>
</dbReference>
<accession>A0A0W8G1L0</accession>
<feature type="domain" description="Digeranylgeranylglycerophospholipid reductase catalytic" evidence="7">
    <location>
        <begin position="174"/>
        <end position="259"/>
    </location>
</feature>
<evidence type="ECO:0000256" key="4">
    <source>
        <dbReference type="ARBA" id="ARBA00023098"/>
    </source>
</evidence>
<protein>
    <submittedName>
        <fullName evidence="8">Digeranylgeranylglycerophospholipid reductase</fullName>
    </submittedName>
</protein>
<keyword evidence="6" id="KW-1208">Phospholipid metabolism</keyword>
<proteinExistence type="predicted"/>
<dbReference type="EMBL" id="LNQE01000397">
    <property type="protein sequence ID" value="KUG26846.1"/>
    <property type="molecule type" value="Genomic_DNA"/>
</dbReference>
<evidence type="ECO:0000313" key="8">
    <source>
        <dbReference type="EMBL" id="KUG26846.1"/>
    </source>
</evidence>
<dbReference type="SUPFAM" id="SSF51905">
    <property type="entry name" value="FAD/NAD(P)-binding domain"/>
    <property type="match status" value="1"/>
</dbReference>
<reference evidence="8" key="1">
    <citation type="journal article" date="2015" name="Proc. Natl. Acad. Sci. U.S.A.">
        <title>Networks of energetic and metabolic interactions define dynamics in microbial communities.</title>
        <authorList>
            <person name="Embree M."/>
            <person name="Liu J.K."/>
            <person name="Al-Bassam M.M."/>
            <person name="Zengler K."/>
        </authorList>
    </citation>
    <scope>NUCLEOTIDE SEQUENCE</scope>
</reference>
<dbReference type="InterPro" id="IPR050407">
    <property type="entry name" value="Geranylgeranyl_reductase"/>
</dbReference>
<dbReference type="GO" id="GO:0016628">
    <property type="term" value="F:oxidoreductase activity, acting on the CH-CH group of donors, NAD or NADP as acceptor"/>
    <property type="evidence" value="ECO:0007669"/>
    <property type="project" value="InterPro"/>
</dbReference>